<dbReference type="Pfam" id="PF00075">
    <property type="entry name" value="RNase_H"/>
    <property type="match status" value="1"/>
</dbReference>
<dbReference type="InterPro" id="IPR002156">
    <property type="entry name" value="RNaseH_domain"/>
</dbReference>
<feature type="domain" description="RNase H type-1" evidence="2">
    <location>
        <begin position="65"/>
        <end position="104"/>
    </location>
</feature>
<dbReference type="EMBL" id="BDGU01000052">
    <property type="protein sequence ID" value="GAW01135.1"/>
    <property type="molecule type" value="Genomic_DNA"/>
</dbReference>
<dbReference type="STRING" id="5353.A0A1Q3E1L7"/>
<gene>
    <name evidence="3" type="ORF">LENED_002714</name>
</gene>
<evidence type="ECO:0000259" key="2">
    <source>
        <dbReference type="Pfam" id="PF00075"/>
    </source>
</evidence>
<dbReference type="Proteomes" id="UP000188533">
    <property type="component" value="Unassembled WGS sequence"/>
</dbReference>
<feature type="compositionally biased region" description="Basic and acidic residues" evidence="1">
    <location>
        <begin position="94"/>
        <end position="104"/>
    </location>
</feature>
<reference evidence="3 4" key="1">
    <citation type="submission" date="2016-08" db="EMBL/GenBank/DDBJ databases">
        <authorList>
            <consortium name="Lentinula edodes genome sequencing consortium"/>
            <person name="Sakamoto Y."/>
            <person name="Nakade K."/>
            <person name="Sato S."/>
            <person name="Yoshida Y."/>
            <person name="Miyazaki K."/>
            <person name="Natsume S."/>
            <person name="Konno N."/>
        </authorList>
    </citation>
    <scope>NUCLEOTIDE SEQUENCE [LARGE SCALE GENOMIC DNA]</scope>
    <source>
        <strain evidence="3 4">NBRC 111202</strain>
    </source>
</reference>
<name>A0A1Q3E1L7_LENED</name>
<evidence type="ECO:0000313" key="4">
    <source>
        <dbReference type="Proteomes" id="UP000188533"/>
    </source>
</evidence>
<dbReference type="InterPro" id="IPR012337">
    <property type="entry name" value="RNaseH-like_sf"/>
</dbReference>
<dbReference type="GO" id="GO:0003676">
    <property type="term" value="F:nucleic acid binding"/>
    <property type="evidence" value="ECO:0007669"/>
    <property type="project" value="InterPro"/>
</dbReference>
<evidence type="ECO:0000313" key="3">
    <source>
        <dbReference type="EMBL" id="GAW01135.1"/>
    </source>
</evidence>
<feature type="compositionally biased region" description="Polar residues" evidence="1">
    <location>
        <begin position="106"/>
        <end position="120"/>
    </location>
</feature>
<organism evidence="3 4">
    <name type="scientific">Lentinula edodes</name>
    <name type="common">Shiitake mushroom</name>
    <name type="synonym">Lentinus edodes</name>
    <dbReference type="NCBI Taxonomy" id="5353"/>
    <lineage>
        <taxon>Eukaryota</taxon>
        <taxon>Fungi</taxon>
        <taxon>Dikarya</taxon>
        <taxon>Basidiomycota</taxon>
        <taxon>Agaricomycotina</taxon>
        <taxon>Agaricomycetes</taxon>
        <taxon>Agaricomycetidae</taxon>
        <taxon>Agaricales</taxon>
        <taxon>Marasmiineae</taxon>
        <taxon>Omphalotaceae</taxon>
        <taxon>Lentinula</taxon>
    </lineage>
</organism>
<dbReference type="SUPFAM" id="SSF53098">
    <property type="entry name" value="Ribonuclease H-like"/>
    <property type="match status" value="1"/>
</dbReference>
<dbReference type="GO" id="GO:0004523">
    <property type="term" value="F:RNA-DNA hybrid ribonuclease activity"/>
    <property type="evidence" value="ECO:0007669"/>
    <property type="project" value="InterPro"/>
</dbReference>
<reference evidence="3 4" key="2">
    <citation type="submission" date="2017-02" db="EMBL/GenBank/DDBJ databases">
        <title>A genome survey and senescence transcriptome analysis in Lentinula edodes.</title>
        <authorList>
            <person name="Sakamoto Y."/>
            <person name="Nakade K."/>
            <person name="Sato S."/>
            <person name="Yoshida Y."/>
            <person name="Miyazaki K."/>
            <person name="Natsume S."/>
            <person name="Konno N."/>
        </authorList>
    </citation>
    <scope>NUCLEOTIDE SEQUENCE [LARGE SCALE GENOMIC DNA]</scope>
    <source>
        <strain evidence="3 4">NBRC 111202</strain>
    </source>
</reference>
<comment type="caution">
    <text evidence="3">The sequence shown here is derived from an EMBL/GenBank/DDBJ whole genome shotgun (WGS) entry which is preliminary data.</text>
</comment>
<feature type="region of interest" description="Disordered" evidence="1">
    <location>
        <begin position="94"/>
        <end position="120"/>
    </location>
</feature>
<evidence type="ECO:0000256" key="1">
    <source>
        <dbReference type="SAM" id="MobiDB-lite"/>
    </source>
</evidence>
<sequence length="120" mass="13255">MRSSPTDLLDIHTNLLPMDLMLEKICHRAILRIYTLPDENPIAIEALESRLPKSGQNIIEATLRTAKRMAKANNTEKISTIAWIPGHCGIEGNERADREAKKAAEGNTSAKQYGNTSTKA</sequence>
<dbReference type="Gene3D" id="3.30.420.10">
    <property type="entry name" value="Ribonuclease H-like superfamily/Ribonuclease H"/>
    <property type="match status" value="1"/>
</dbReference>
<keyword evidence="4" id="KW-1185">Reference proteome</keyword>
<proteinExistence type="predicted"/>
<accession>A0A1Q3E1L7</accession>
<dbReference type="AlphaFoldDB" id="A0A1Q3E1L7"/>
<protein>
    <recommendedName>
        <fullName evidence="2">RNase H type-1 domain-containing protein</fullName>
    </recommendedName>
</protein>
<dbReference type="InterPro" id="IPR036397">
    <property type="entry name" value="RNaseH_sf"/>
</dbReference>